<evidence type="ECO:0000256" key="3">
    <source>
        <dbReference type="ARBA" id="ARBA00022553"/>
    </source>
</evidence>
<comment type="subcellular location">
    <subcellularLocation>
        <location evidence="1">Membrane</location>
        <topology evidence="1">Single-pass membrane protein</topology>
    </subcellularLocation>
</comment>
<reference evidence="19" key="1">
    <citation type="submission" date="2021-03" db="EMBL/GenBank/DDBJ databases">
        <authorList>
            <person name="Bekaert M."/>
        </authorList>
    </citation>
    <scope>NUCLEOTIDE SEQUENCE</scope>
</reference>
<dbReference type="FunFam" id="2.60.40.10:FF:000020">
    <property type="entry name" value="Fibroblast growth factor receptor"/>
    <property type="match status" value="1"/>
</dbReference>
<dbReference type="InterPro" id="IPR052615">
    <property type="entry name" value="FGFRL"/>
</dbReference>
<sequence>MRRYSLIMRDAQVDDEGDYQCIVTNVHGSLNFTFYVTVVAKLAWPLEIEEPQNLTVNEGDDAIFICRPLNDHKATIKWVKRDQTGLNRRIGKTSDILENKEMLVLRNVTMKDAGHYACIVGNYVGLKQVDVWLKVMRTPTPTTTTTNPRKEEDKDIIQLLVWYNKKDLTDTVTNIVKELLSTFEKNLSEKIEAKVRETTGKIKDQVDSLMIDNENLRERMKTKDKTIETLEEQVSDNNKRAIEAIKLGNYNEQYSIKRNIRILNFPESSNEVLIDEFVNMAKTDLKVDIKPDDVQEIYRIQGKEGHTKPVTVKVRNTDLKIKIMRQRGGLKVASGSMMISHSVIWNLWQDYKIVNNLKMSGF</sequence>
<evidence type="ECO:0000256" key="14">
    <source>
        <dbReference type="ARBA" id="ARBA00023157"/>
    </source>
</evidence>
<keyword evidence="20" id="KW-1185">Reference proteome</keyword>
<evidence type="ECO:0000256" key="5">
    <source>
        <dbReference type="ARBA" id="ARBA00022692"/>
    </source>
</evidence>
<keyword evidence="9" id="KW-0418">Kinase</keyword>
<keyword evidence="12" id="KW-0472">Membrane</keyword>
<dbReference type="InterPro" id="IPR003598">
    <property type="entry name" value="Ig_sub2"/>
</dbReference>
<keyword evidence="16" id="KW-0325">Glycoprotein</keyword>
<evidence type="ECO:0000313" key="20">
    <source>
        <dbReference type="Proteomes" id="UP000683360"/>
    </source>
</evidence>
<evidence type="ECO:0000313" key="19">
    <source>
        <dbReference type="EMBL" id="CAG2240238.1"/>
    </source>
</evidence>
<feature type="domain" description="Ig-like" evidence="18">
    <location>
        <begin position="45"/>
        <end position="122"/>
    </location>
</feature>
<dbReference type="InterPro" id="IPR036179">
    <property type="entry name" value="Ig-like_dom_sf"/>
</dbReference>
<dbReference type="EC" id="2.7.10.1" evidence="2"/>
<keyword evidence="6" id="KW-0732">Signal</keyword>
<dbReference type="Pfam" id="PF07679">
    <property type="entry name" value="I-set"/>
    <property type="match status" value="1"/>
</dbReference>
<evidence type="ECO:0000256" key="1">
    <source>
        <dbReference type="ARBA" id="ARBA00004167"/>
    </source>
</evidence>
<evidence type="ECO:0000256" key="2">
    <source>
        <dbReference type="ARBA" id="ARBA00011902"/>
    </source>
</evidence>
<keyword evidence="10" id="KW-0067">ATP-binding</keyword>
<keyword evidence="5" id="KW-0812">Transmembrane</keyword>
<keyword evidence="7" id="KW-0677">Repeat</keyword>
<keyword evidence="11" id="KW-1133">Transmembrane helix</keyword>
<keyword evidence="8" id="KW-0547">Nucleotide-binding</keyword>
<dbReference type="InterPro" id="IPR013783">
    <property type="entry name" value="Ig-like_fold"/>
</dbReference>
<dbReference type="Gene3D" id="2.60.40.10">
    <property type="entry name" value="Immunoglobulins"/>
    <property type="match status" value="2"/>
</dbReference>
<dbReference type="SUPFAM" id="SSF48726">
    <property type="entry name" value="Immunoglobulin"/>
    <property type="match status" value="2"/>
</dbReference>
<accession>A0A8S3U1U8</accession>
<name>A0A8S3U1U8_MYTED</name>
<dbReference type="EMBL" id="CAJPWZ010002551">
    <property type="protein sequence ID" value="CAG2240238.1"/>
    <property type="molecule type" value="Genomic_DNA"/>
</dbReference>
<evidence type="ECO:0000256" key="15">
    <source>
        <dbReference type="ARBA" id="ARBA00023170"/>
    </source>
</evidence>
<keyword evidence="17" id="KW-0393">Immunoglobulin domain</keyword>
<dbReference type="PROSITE" id="PS50835">
    <property type="entry name" value="IG_LIKE"/>
    <property type="match status" value="1"/>
</dbReference>
<evidence type="ECO:0000256" key="8">
    <source>
        <dbReference type="ARBA" id="ARBA00022741"/>
    </source>
</evidence>
<proteinExistence type="predicted"/>
<evidence type="ECO:0000256" key="16">
    <source>
        <dbReference type="ARBA" id="ARBA00023180"/>
    </source>
</evidence>
<dbReference type="PANTHER" id="PTHR19890">
    <property type="entry name" value="FIBROBLAST GROWTH FACTOR RECEPTOR"/>
    <property type="match status" value="1"/>
</dbReference>
<dbReference type="SMART" id="SM00408">
    <property type="entry name" value="IGc2"/>
    <property type="match status" value="1"/>
</dbReference>
<dbReference type="GO" id="GO:0005524">
    <property type="term" value="F:ATP binding"/>
    <property type="evidence" value="ECO:0007669"/>
    <property type="project" value="UniProtKB-KW"/>
</dbReference>
<dbReference type="InterPro" id="IPR007110">
    <property type="entry name" value="Ig-like_dom"/>
</dbReference>
<evidence type="ECO:0000256" key="11">
    <source>
        <dbReference type="ARBA" id="ARBA00022989"/>
    </source>
</evidence>
<evidence type="ECO:0000259" key="18">
    <source>
        <dbReference type="PROSITE" id="PS50835"/>
    </source>
</evidence>
<organism evidence="19 20">
    <name type="scientific">Mytilus edulis</name>
    <name type="common">Blue mussel</name>
    <dbReference type="NCBI Taxonomy" id="6550"/>
    <lineage>
        <taxon>Eukaryota</taxon>
        <taxon>Metazoa</taxon>
        <taxon>Spiralia</taxon>
        <taxon>Lophotrochozoa</taxon>
        <taxon>Mollusca</taxon>
        <taxon>Bivalvia</taxon>
        <taxon>Autobranchia</taxon>
        <taxon>Pteriomorphia</taxon>
        <taxon>Mytilida</taxon>
        <taxon>Mytiloidea</taxon>
        <taxon>Mytilidae</taxon>
        <taxon>Mytilinae</taxon>
        <taxon>Mytilus</taxon>
    </lineage>
</organism>
<dbReference type="SMART" id="SM00409">
    <property type="entry name" value="IG"/>
    <property type="match status" value="1"/>
</dbReference>
<evidence type="ECO:0000256" key="7">
    <source>
        <dbReference type="ARBA" id="ARBA00022737"/>
    </source>
</evidence>
<dbReference type="PANTHER" id="PTHR19890:SF10">
    <property type="entry name" value="FIBROBLAST GROWTH FACTOR RECEPTOR-LIKE 1"/>
    <property type="match status" value="1"/>
</dbReference>
<evidence type="ECO:0000256" key="17">
    <source>
        <dbReference type="ARBA" id="ARBA00023319"/>
    </source>
</evidence>
<keyword evidence="15" id="KW-0675">Receptor</keyword>
<dbReference type="GO" id="GO:0004714">
    <property type="term" value="F:transmembrane receptor protein tyrosine kinase activity"/>
    <property type="evidence" value="ECO:0007669"/>
    <property type="project" value="UniProtKB-EC"/>
</dbReference>
<evidence type="ECO:0000256" key="6">
    <source>
        <dbReference type="ARBA" id="ARBA00022729"/>
    </source>
</evidence>
<evidence type="ECO:0000256" key="13">
    <source>
        <dbReference type="ARBA" id="ARBA00023137"/>
    </source>
</evidence>
<dbReference type="InterPro" id="IPR003599">
    <property type="entry name" value="Ig_sub"/>
</dbReference>
<dbReference type="Proteomes" id="UP000683360">
    <property type="component" value="Unassembled WGS sequence"/>
</dbReference>
<keyword evidence="4" id="KW-0808">Transferase</keyword>
<keyword evidence="13" id="KW-0829">Tyrosine-protein kinase</keyword>
<protein>
    <recommendedName>
        <fullName evidence="2">receptor protein-tyrosine kinase</fullName>
        <ecNumber evidence="2">2.7.10.1</ecNumber>
    </recommendedName>
</protein>
<evidence type="ECO:0000256" key="12">
    <source>
        <dbReference type="ARBA" id="ARBA00023136"/>
    </source>
</evidence>
<dbReference type="OrthoDB" id="6156543at2759"/>
<evidence type="ECO:0000256" key="10">
    <source>
        <dbReference type="ARBA" id="ARBA00022840"/>
    </source>
</evidence>
<dbReference type="AlphaFoldDB" id="A0A8S3U1U8"/>
<comment type="caution">
    <text evidence="19">The sequence shown here is derived from an EMBL/GenBank/DDBJ whole genome shotgun (WGS) entry which is preliminary data.</text>
</comment>
<evidence type="ECO:0000256" key="4">
    <source>
        <dbReference type="ARBA" id="ARBA00022679"/>
    </source>
</evidence>
<keyword evidence="3" id="KW-0597">Phosphoprotein</keyword>
<dbReference type="InterPro" id="IPR013098">
    <property type="entry name" value="Ig_I-set"/>
</dbReference>
<dbReference type="GO" id="GO:0016020">
    <property type="term" value="C:membrane"/>
    <property type="evidence" value="ECO:0007669"/>
    <property type="project" value="UniProtKB-SubCell"/>
</dbReference>
<evidence type="ECO:0000256" key="9">
    <source>
        <dbReference type="ARBA" id="ARBA00022777"/>
    </source>
</evidence>
<gene>
    <name evidence="19" type="ORF">MEDL_52544</name>
</gene>
<keyword evidence="14" id="KW-1015">Disulfide bond</keyword>